<sequence>MLVPTADQEAKSPLFVGPSQMDGEILLRLPFNFTNAISWEVTHIHVRATHPPAPNCCRPKSLGLLANSPSATFSDFDDSTAVTVDLEDVGSGVFRASLEPFRTRGARTPNPPPPLPSPP</sequence>
<evidence type="ECO:0000313" key="2">
    <source>
        <dbReference type="EMBL" id="CAE7281397.1"/>
    </source>
</evidence>
<protein>
    <submittedName>
        <fullName evidence="2">RNF14 protein</fullName>
    </submittedName>
</protein>
<dbReference type="AlphaFoldDB" id="A0A812NCN9"/>
<dbReference type="EMBL" id="CAJNDS010001802">
    <property type="protein sequence ID" value="CAE7281397.1"/>
    <property type="molecule type" value="Genomic_DNA"/>
</dbReference>
<evidence type="ECO:0000256" key="1">
    <source>
        <dbReference type="SAM" id="MobiDB-lite"/>
    </source>
</evidence>
<feature type="compositionally biased region" description="Pro residues" evidence="1">
    <location>
        <begin position="109"/>
        <end position="119"/>
    </location>
</feature>
<comment type="caution">
    <text evidence="2">The sequence shown here is derived from an EMBL/GenBank/DDBJ whole genome shotgun (WGS) entry which is preliminary data.</text>
</comment>
<name>A0A812NCN9_9DINO</name>
<keyword evidence="3" id="KW-1185">Reference proteome</keyword>
<accession>A0A812NCN9</accession>
<evidence type="ECO:0000313" key="3">
    <source>
        <dbReference type="Proteomes" id="UP000604046"/>
    </source>
</evidence>
<feature type="region of interest" description="Disordered" evidence="1">
    <location>
        <begin position="97"/>
        <end position="119"/>
    </location>
</feature>
<gene>
    <name evidence="2" type="primary">RNF14</name>
    <name evidence="2" type="ORF">SNAT2548_LOCUS14922</name>
</gene>
<proteinExistence type="predicted"/>
<dbReference type="Proteomes" id="UP000604046">
    <property type="component" value="Unassembled WGS sequence"/>
</dbReference>
<reference evidence="2" key="1">
    <citation type="submission" date="2021-02" db="EMBL/GenBank/DDBJ databases">
        <authorList>
            <person name="Dougan E. K."/>
            <person name="Rhodes N."/>
            <person name="Thang M."/>
            <person name="Chan C."/>
        </authorList>
    </citation>
    <scope>NUCLEOTIDE SEQUENCE</scope>
</reference>
<organism evidence="2 3">
    <name type="scientific">Symbiodinium natans</name>
    <dbReference type="NCBI Taxonomy" id="878477"/>
    <lineage>
        <taxon>Eukaryota</taxon>
        <taxon>Sar</taxon>
        <taxon>Alveolata</taxon>
        <taxon>Dinophyceae</taxon>
        <taxon>Suessiales</taxon>
        <taxon>Symbiodiniaceae</taxon>
        <taxon>Symbiodinium</taxon>
    </lineage>
</organism>